<reference evidence="6" key="1">
    <citation type="submission" date="2016-08" db="EMBL/GenBank/DDBJ databases">
        <title>Complete Genome Seqeunce of Paenibacillus sp. BIHB 4019 from tea rhizoplane.</title>
        <authorList>
            <person name="Thakur R."/>
            <person name="Swarnkar M.K."/>
            <person name="Gulati A."/>
        </authorList>
    </citation>
    <scope>NUCLEOTIDE SEQUENCE [LARGE SCALE GENOMIC DNA]</scope>
    <source>
        <strain evidence="6">BIHB4019</strain>
    </source>
</reference>
<name>A0A1B2DKT7_9BACL</name>
<evidence type="ECO:0000259" key="5">
    <source>
        <dbReference type="PROSITE" id="PS50931"/>
    </source>
</evidence>
<dbReference type="RefSeq" id="WP_099519460.1">
    <property type="nucleotide sequence ID" value="NZ_CP016808.1"/>
</dbReference>
<dbReference type="AlphaFoldDB" id="A0A1B2DKT7"/>
<dbReference type="PROSITE" id="PS50931">
    <property type="entry name" value="HTH_LYSR"/>
    <property type="match status" value="1"/>
</dbReference>
<keyword evidence="3" id="KW-0238">DNA-binding</keyword>
<dbReference type="InterPro" id="IPR000847">
    <property type="entry name" value="LysR_HTH_N"/>
</dbReference>
<dbReference type="InterPro" id="IPR005119">
    <property type="entry name" value="LysR_subst-bd"/>
</dbReference>
<protein>
    <submittedName>
        <fullName evidence="6">Transcriptional regulator</fullName>
    </submittedName>
</protein>
<organism evidence="6">
    <name type="scientific">Paenibacillus sp. BIHB 4019</name>
    <dbReference type="NCBI Taxonomy" id="1870819"/>
    <lineage>
        <taxon>Bacteria</taxon>
        <taxon>Bacillati</taxon>
        <taxon>Bacillota</taxon>
        <taxon>Bacilli</taxon>
        <taxon>Bacillales</taxon>
        <taxon>Paenibacillaceae</taxon>
        <taxon>Paenibacillus</taxon>
    </lineage>
</organism>
<dbReference type="SUPFAM" id="SSF46785">
    <property type="entry name" value="Winged helix' DNA-binding domain"/>
    <property type="match status" value="1"/>
</dbReference>
<dbReference type="InterPro" id="IPR036388">
    <property type="entry name" value="WH-like_DNA-bd_sf"/>
</dbReference>
<dbReference type="PANTHER" id="PTHR30126">
    <property type="entry name" value="HTH-TYPE TRANSCRIPTIONAL REGULATOR"/>
    <property type="match status" value="1"/>
</dbReference>
<dbReference type="GO" id="GO:0000976">
    <property type="term" value="F:transcription cis-regulatory region binding"/>
    <property type="evidence" value="ECO:0007669"/>
    <property type="project" value="TreeGrafter"/>
</dbReference>
<comment type="similarity">
    <text evidence="1">Belongs to the LysR transcriptional regulatory family.</text>
</comment>
<dbReference type="PRINTS" id="PR00039">
    <property type="entry name" value="HTHLYSR"/>
</dbReference>
<dbReference type="Pfam" id="PF03466">
    <property type="entry name" value="LysR_substrate"/>
    <property type="match status" value="1"/>
</dbReference>
<dbReference type="SUPFAM" id="SSF53850">
    <property type="entry name" value="Periplasmic binding protein-like II"/>
    <property type="match status" value="1"/>
</dbReference>
<dbReference type="EMBL" id="CP016808">
    <property type="protein sequence ID" value="ANY68322.1"/>
    <property type="molecule type" value="Genomic_DNA"/>
</dbReference>
<dbReference type="Pfam" id="PF00126">
    <property type="entry name" value="HTH_1"/>
    <property type="match status" value="1"/>
</dbReference>
<keyword evidence="4" id="KW-0804">Transcription</keyword>
<dbReference type="Gene3D" id="1.10.10.10">
    <property type="entry name" value="Winged helix-like DNA-binding domain superfamily/Winged helix DNA-binding domain"/>
    <property type="match status" value="1"/>
</dbReference>
<accession>A0A1B2DKT7</accession>
<dbReference type="Gene3D" id="3.40.190.10">
    <property type="entry name" value="Periplasmic binding protein-like II"/>
    <property type="match status" value="2"/>
</dbReference>
<proteinExistence type="inferred from homology"/>
<dbReference type="CDD" id="cd05466">
    <property type="entry name" value="PBP2_LTTR_substrate"/>
    <property type="match status" value="1"/>
</dbReference>
<evidence type="ECO:0000313" key="6">
    <source>
        <dbReference type="EMBL" id="ANY68322.1"/>
    </source>
</evidence>
<dbReference type="PANTHER" id="PTHR30126:SF98">
    <property type="entry name" value="HTH-TYPE TRANSCRIPTIONAL ACTIVATOR BAUR"/>
    <property type="match status" value="1"/>
</dbReference>
<evidence type="ECO:0000256" key="1">
    <source>
        <dbReference type="ARBA" id="ARBA00009437"/>
    </source>
</evidence>
<dbReference type="InterPro" id="IPR036390">
    <property type="entry name" value="WH_DNA-bd_sf"/>
</dbReference>
<evidence type="ECO:0000256" key="2">
    <source>
        <dbReference type="ARBA" id="ARBA00023015"/>
    </source>
</evidence>
<dbReference type="GO" id="GO:0003700">
    <property type="term" value="F:DNA-binding transcription factor activity"/>
    <property type="evidence" value="ECO:0007669"/>
    <property type="project" value="InterPro"/>
</dbReference>
<feature type="domain" description="HTH lysR-type" evidence="5">
    <location>
        <begin position="1"/>
        <end position="57"/>
    </location>
</feature>
<evidence type="ECO:0000256" key="3">
    <source>
        <dbReference type="ARBA" id="ARBA00023125"/>
    </source>
</evidence>
<gene>
    <name evidence="6" type="ORF">BBD42_18960</name>
</gene>
<evidence type="ECO:0000256" key="4">
    <source>
        <dbReference type="ARBA" id="ARBA00023163"/>
    </source>
</evidence>
<keyword evidence="2" id="KW-0805">Transcription regulation</keyword>
<sequence length="291" mass="31989">MDLKELTTFQTIVQEGNFSKAALKLHYAQSTVTNQVQRLEKELGIQLFKRGWDAELTASGQLFAAEVDKLIGHWHYVAEQAKALQQEEIGKVSVGALESLAKQVLPASLRRFQAQKPRVSCHFVIGNTDTLSRGVLQGGLDFAICGEPADSTSFRFEPLFEEKIAFVAANGHPLANRDGIDFAELLAYPLLIGGSTCLYYLRLSKQFSRYDEAPLLHTVSQISAIPAFIQQTAAIGVVLASTELAPNLVALDVKLKDASIPIGLLQLRNESYAATSKHQLMQYIKEELSLA</sequence>